<evidence type="ECO:0000256" key="7">
    <source>
        <dbReference type="ARBA" id="ARBA00022801"/>
    </source>
</evidence>
<evidence type="ECO:0000256" key="2">
    <source>
        <dbReference type="ARBA" id="ARBA00001936"/>
    </source>
</evidence>
<evidence type="ECO:0000313" key="10">
    <source>
        <dbReference type="Proteomes" id="UP000608955"/>
    </source>
</evidence>
<evidence type="ECO:0000256" key="3">
    <source>
        <dbReference type="ARBA" id="ARBA00001941"/>
    </source>
</evidence>
<dbReference type="PANTHER" id="PTHR11845">
    <property type="entry name" value="5'-DEOXYNUCLEOTIDASE HDDC2"/>
    <property type="match status" value="1"/>
</dbReference>
<keyword evidence="6" id="KW-0479">Metal-binding</keyword>
<gene>
    <name evidence="9" type="ORF">GCM10010508_62710</name>
</gene>
<reference evidence="9" key="2">
    <citation type="submission" date="2020-09" db="EMBL/GenBank/DDBJ databases">
        <authorList>
            <person name="Sun Q."/>
            <person name="Ohkuma M."/>
        </authorList>
    </citation>
    <scope>NUCLEOTIDE SEQUENCE</scope>
    <source>
        <strain evidence="9">JCM 4654</strain>
    </source>
</reference>
<comment type="caution">
    <text evidence="9">The sequence shown here is derived from an EMBL/GenBank/DDBJ whole genome shotgun (WGS) entry which is preliminary data.</text>
</comment>
<dbReference type="SMART" id="SM00471">
    <property type="entry name" value="HDc"/>
    <property type="match status" value="1"/>
</dbReference>
<evidence type="ECO:0000256" key="1">
    <source>
        <dbReference type="ARBA" id="ARBA00001638"/>
    </source>
</evidence>
<dbReference type="GO" id="GO:0002953">
    <property type="term" value="F:5'-deoxynucleotidase activity"/>
    <property type="evidence" value="ECO:0007669"/>
    <property type="project" value="UniProtKB-EC"/>
</dbReference>
<comment type="cofactor">
    <cofactor evidence="2">
        <name>Mn(2+)</name>
        <dbReference type="ChEBI" id="CHEBI:29035"/>
    </cofactor>
</comment>
<comment type="catalytic activity">
    <reaction evidence="1">
        <text>a 2'-deoxyribonucleoside 5'-phosphate + H2O = a 2'-deoxyribonucleoside + phosphate</text>
        <dbReference type="Rhea" id="RHEA:36167"/>
        <dbReference type="ChEBI" id="CHEBI:15377"/>
        <dbReference type="ChEBI" id="CHEBI:18274"/>
        <dbReference type="ChEBI" id="CHEBI:43474"/>
        <dbReference type="ChEBI" id="CHEBI:65317"/>
        <dbReference type="EC" id="3.1.3.89"/>
    </reaction>
</comment>
<evidence type="ECO:0000313" key="9">
    <source>
        <dbReference type="EMBL" id="GHD95938.1"/>
    </source>
</evidence>
<dbReference type="Gene3D" id="1.10.3210.10">
    <property type="entry name" value="Hypothetical protein af1432"/>
    <property type="match status" value="1"/>
</dbReference>
<dbReference type="EMBL" id="BMVF01000024">
    <property type="protein sequence ID" value="GHD95938.1"/>
    <property type="molecule type" value="Genomic_DNA"/>
</dbReference>
<dbReference type="GO" id="GO:0005737">
    <property type="term" value="C:cytoplasm"/>
    <property type="evidence" value="ECO:0007669"/>
    <property type="project" value="TreeGrafter"/>
</dbReference>
<evidence type="ECO:0000256" key="6">
    <source>
        <dbReference type="ARBA" id="ARBA00022723"/>
    </source>
</evidence>
<protein>
    <recommendedName>
        <fullName evidence="5">5'-deoxynucleotidase</fullName>
        <ecNumber evidence="5">3.1.3.89</ecNumber>
    </recommendedName>
</protein>
<reference evidence="9" key="1">
    <citation type="journal article" date="2014" name="Int. J. Syst. Evol. Microbiol.">
        <title>Complete genome sequence of Corynebacterium casei LMG S-19264T (=DSM 44701T), isolated from a smear-ripened cheese.</title>
        <authorList>
            <consortium name="US DOE Joint Genome Institute (JGI-PGF)"/>
            <person name="Walter F."/>
            <person name="Albersmeier A."/>
            <person name="Kalinowski J."/>
            <person name="Ruckert C."/>
        </authorList>
    </citation>
    <scope>NUCLEOTIDE SEQUENCE</scope>
    <source>
        <strain evidence="9">JCM 4654</strain>
    </source>
</reference>
<accession>A0A919CYI2</accession>
<keyword evidence="7" id="KW-0378">Hydrolase</keyword>
<evidence type="ECO:0000256" key="5">
    <source>
        <dbReference type="ARBA" id="ARBA00012964"/>
    </source>
</evidence>
<dbReference type="GO" id="GO:0046872">
    <property type="term" value="F:metal ion binding"/>
    <property type="evidence" value="ECO:0007669"/>
    <property type="project" value="UniProtKB-KW"/>
</dbReference>
<dbReference type="InterPro" id="IPR003607">
    <property type="entry name" value="HD/PDEase_dom"/>
</dbReference>
<dbReference type="AlphaFoldDB" id="A0A919CYI2"/>
<dbReference type="Pfam" id="PF13023">
    <property type="entry name" value="HD_3"/>
    <property type="match status" value="1"/>
</dbReference>
<proteinExistence type="predicted"/>
<dbReference type="InterPro" id="IPR039356">
    <property type="entry name" value="YfbR/HDDC2"/>
</dbReference>
<evidence type="ECO:0000259" key="8">
    <source>
        <dbReference type="SMART" id="SM00471"/>
    </source>
</evidence>
<name>A0A919CYI2_9ACTN</name>
<feature type="domain" description="HD/PDEase" evidence="8">
    <location>
        <begin position="35"/>
        <end position="150"/>
    </location>
</feature>
<dbReference type="Proteomes" id="UP000608955">
    <property type="component" value="Unassembled WGS sequence"/>
</dbReference>
<dbReference type="SUPFAM" id="SSF109604">
    <property type="entry name" value="HD-domain/PDEase-like"/>
    <property type="match status" value="1"/>
</dbReference>
<comment type="cofactor">
    <cofactor evidence="3">
        <name>Co(2+)</name>
        <dbReference type="ChEBI" id="CHEBI:48828"/>
    </cofactor>
</comment>
<dbReference type="EC" id="3.1.3.89" evidence="5"/>
<dbReference type="InterPro" id="IPR006674">
    <property type="entry name" value="HD_domain"/>
</dbReference>
<organism evidence="9 10">
    <name type="scientific">Streptomyces naganishii JCM 4654</name>
    <dbReference type="NCBI Taxonomy" id="1306179"/>
    <lineage>
        <taxon>Bacteria</taxon>
        <taxon>Bacillati</taxon>
        <taxon>Actinomycetota</taxon>
        <taxon>Actinomycetes</taxon>
        <taxon>Kitasatosporales</taxon>
        <taxon>Streptomycetaceae</taxon>
        <taxon>Streptomyces</taxon>
    </lineage>
</organism>
<dbReference type="PANTHER" id="PTHR11845:SF13">
    <property type="entry name" value="5'-DEOXYNUCLEOTIDASE HDDC2"/>
    <property type="match status" value="1"/>
</dbReference>
<keyword evidence="10" id="KW-1185">Reference proteome</keyword>
<comment type="subunit">
    <text evidence="4">Homodimer.</text>
</comment>
<sequence>MSDDQELTAVARFLYEAGTLKNTKRSGWWMAGVKDPESVADHSWRTALIASIIAQLEGADPARAAFLAVWHDSQETRTGDVNHLGKRYSKGEADPRDITADQVAGMPEGLADAIRALVGEYEAKESPEAVCARDADKLECMIQGLEYQAQGYADVQRWVDNSRGRITTKSGQALADAVLETGSLDWLRAALGETPR</sequence>
<dbReference type="RefSeq" id="WP_229865706.1">
    <property type="nucleotide sequence ID" value="NZ_BMVF01000024.1"/>
</dbReference>
<evidence type="ECO:0000256" key="4">
    <source>
        <dbReference type="ARBA" id="ARBA00011738"/>
    </source>
</evidence>